<reference evidence="2" key="1">
    <citation type="submission" date="2023-04" db="EMBL/GenBank/DDBJ databases">
        <title>Candida boidinii NBRC 10035.</title>
        <authorList>
            <person name="Ichikawa N."/>
            <person name="Sato H."/>
            <person name="Tonouchi N."/>
        </authorList>
    </citation>
    <scope>NUCLEOTIDE SEQUENCE</scope>
    <source>
        <strain evidence="2">NBRC 10035</strain>
    </source>
</reference>
<accession>A0A9W6WJN3</accession>
<sequence>MTGYRILKSVDIIPVHNKYGSKNYDTDSETEYEHEYGNGGHEHDNFSLSSNNAFGMKKFVSSDTSNSQTPNEVQLLKPIPSPNKNRNDILNDMQKDFKSSYFNVNENTNKISKVGENSRLADLSFESPLKNTNTAATDLKKIDNFSIKKHHHEVVFNHNYQSNLQPGKMELEKQNDNNVTAHPVIFETPTNKPKTMFKNNLKNKSDENPFSNDFWNIKDTLKDDKFEKPDKGIEVNLKQNLAKPQKTYKRKLKQKKLPLKVENSRITRSKIKKNENQIENKAGDRKKIQKFITDSVNKINKPVSNNANGPTLKPTTSTQHPINEPKILVKGSPMNSQNDQKETKFEKSEISETYSQFLIIKFPKMK</sequence>
<evidence type="ECO:0000256" key="1">
    <source>
        <dbReference type="SAM" id="MobiDB-lite"/>
    </source>
</evidence>
<comment type="caution">
    <text evidence="2">The sequence shown here is derived from an EMBL/GenBank/DDBJ whole genome shotgun (WGS) entry which is preliminary data.</text>
</comment>
<keyword evidence="3" id="KW-1185">Reference proteome</keyword>
<proteinExistence type="predicted"/>
<feature type="region of interest" description="Disordered" evidence="1">
    <location>
        <begin position="61"/>
        <end position="86"/>
    </location>
</feature>
<name>A0A9W6WJN3_CANBO</name>
<dbReference type="EMBL" id="BSXN01001771">
    <property type="protein sequence ID" value="GME74413.1"/>
    <property type="molecule type" value="Genomic_DNA"/>
</dbReference>
<protein>
    <submittedName>
        <fullName evidence="2">Unnamed protein product</fullName>
    </submittedName>
</protein>
<organism evidence="2 3">
    <name type="scientific">Candida boidinii</name>
    <name type="common">Yeast</name>
    <dbReference type="NCBI Taxonomy" id="5477"/>
    <lineage>
        <taxon>Eukaryota</taxon>
        <taxon>Fungi</taxon>
        <taxon>Dikarya</taxon>
        <taxon>Ascomycota</taxon>
        <taxon>Saccharomycotina</taxon>
        <taxon>Pichiomycetes</taxon>
        <taxon>Pichiales</taxon>
        <taxon>Pichiaceae</taxon>
        <taxon>Ogataea</taxon>
        <taxon>Ogataea/Candida clade</taxon>
    </lineage>
</organism>
<feature type="compositionally biased region" description="Polar residues" evidence="1">
    <location>
        <begin position="299"/>
        <end position="321"/>
    </location>
</feature>
<dbReference type="Proteomes" id="UP001165120">
    <property type="component" value="Unassembled WGS sequence"/>
</dbReference>
<feature type="region of interest" description="Disordered" evidence="1">
    <location>
        <begin position="299"/>
        <end position="347"/>
    </location>
</feature>
<evidence type="ECO:0000313" key="2">
    <source>
        <dbReference type="EMBL" id="GME74413.1"/>
    </source>
</evidence>
<feature type="compositionally biased region" description="Polar residues" evidence="1">
    <location>
        <begin position="61"/>
        <end position="72"/>
    </location>
</feature>
<gene>
    <name evidence="2" type="ORF">Cboi02_000440400</name>
</gene>
<evidence type="ECO:0000313" key="3">
    <source>
        <dbReference type="Proteomes" id="UP001165120"/>
    </source>
</evidence>
<dbReference type="AlphaFoldDB" id="A0A9W6WJN3"/>